<dbReference type="Proteomes" id="UP000265520">
    <property type="component" value="Unassembled WGS sequence"/>
</dbReference>
<accession>A0A392M421</accession>
<proteinExistence type="predicted"/>
<protein>
    <submittedName>
        <fullName evidence="3">Uncharacterized protein</fullName>
    </submittedName>
</protein>
<organism evidence="3 4">
    <name type="scientific">Trifolium medium</name>
    <dbReference type="NCBI Taxonomy" id="97028"/>
    <lineage>
        <taxon>Eukaryota</taxon>
        <taxon>Viridiplantae</taxon>
        <taxon>Streptophyta</taxon>
        <taxon>Embryophyta</taxon>
        <taxon>Tracheophyta</taxon>
        <taxon>Spermatophyta</taxon>
        <taxon>Magnoliopsida</taxon>
        <taxon>eudicotyledons</taxon>
        <taxon>Gunneridae</taxon>
        <taxon>Pentapetalae</taxon>
        <taxon>rosids</taxon>
        <taxon>fabids</taxon>
        <taxon>Fabales</taxon>
        <taxon>Fabaceae</taxon>
        <taxon>Papilionoideae</taxon>
        <taxon>50 kb inversion clade</taxon>
        <taxon>NPAAA clade</taxon>
        <taxon>Hologalegina</taxon>
        <taxon>IRL clade</taxon>
        <taxon>Trifolieae</taxon>
        <taxon>Trifolium</taxon>
    </lineage>
</organism>
<keyword evidence="4" id="KW-1185">Reference proteome</keyword>
<evidence type="ECO:0000313" key="3">
    <source>
        <dbReference type="EMBL" id="MCH82076.1"/>
    </source>
</evidence>
<evidence type="ECO:0000256" key="1">
    <source>
        <dbReference type="SAM" id="Coils"/>
    </source>
</evidence>
<keyword evidence="1" id="KW-0175">Coiled coil</keyword>
<feature type="compositionally biased region" description="Polar residues" evidence="2">
    <location>
        <begin position="114"/>
        <end position="123"/>
    </location>
</feature>
<feature type="region of interest" description="Disordered" evidence="2">
    <location>
        <begin position="102"/>
        <end position="172"/>
    </location>
</feature>
<name>A0A392M421_9FABA</name>
<feature type="compositionally biased region" description="Acidic residues" evidence="2">
    <location>
        <begin position="126"/>
        <end position="135"/>
    </location>
</feature>
<dbReference type="EMBL" id="LXQA010003171">
    <property type="protein sequence ID" value="MCH82076.1"/>
    <property type="molecule type" value="Genomic_DNA"/>
</dbReference>
<dbReference type="AlphaFoldDB" id="A0A392M421"/>
<sequence>MCQNQYNKIEDDEEDLLEQLEVRKHKEQLERIKKLQEEEEIESKEEKAQTTRLEVMMIQFRKTIGEHMKSSKSEIQHLAEEMSKIKEQCQAIELRNRKVDIVEKSKQGKKSKANETQDTQIQGMNEPEDMEEFDERVEPTEEREPLIQEIPQSTQTPPPVQTTPISPIIVQPYPLRNEKKEVQKEIDRKIDGYLTKTEINVPLKDLLQIAPPFN</sequence>
<evidence type="ECO:0000313" key="4">
    <source>
        <dbReference type="Proteomes" id="UP000265520"/>
    </source>
</evidence>
<feature type="coiled-coil region" evidence="1">
    <location>
        <begin position="10"/>
        <end position="95"/>
    </location>
</feature>
<gene>
    <name evidence="3" type="ORF">A2U01_0002872</name>
</gene>
<comment type="caution">
    <text evidence="3">The sequence shown here is derived from an EMBL/GenBank/DDBJ whole genome shotgun (WGS) entry which is preliminary data.</text>
</comment>
<evidence type="ECO:0000256" key="2">
    <source>
        <dbReference type="SAM" id="MobiDB-lite"/>
    </source>
</evidence>
<feature type="compositionally biased region" description="Basic and acidic residues" evidence="2">
    <location>
        <begin position="136"/>
        <end position="146"/>
    </location>
</feature>
<reference evidence="3 4" key="1">
    <citation type="journal article" date="2018" name="Front. Plant Sci.">
        <title>Red Clover (Trifolium pratense) and Zigzag Clover (T. medium) - A Picture of Genomic Similarities and Differences.</title>
        <authorList>
            <person name="Dluhosova J."/>
            <person name="Istvanek J."/>
            <person name="Nedelnik J."/>
            <person name="Repkova J."/>
        </authorList>
    </citation>
    <scope>NUCLEOTIDE SEQUENCE [LARGE SCALE GENOMIC DNA]</scope>
    <source>
        <strain evidence="4">cv. 10/8</strain>
        <tissue evidence="3">Leaf</tissue>
    </source>
</reference>